<feature type="region of interest" description="Disordered" evidence="2">
    <location>
        <begin position="278"/>
        <end position="348"/>
    </location>
</feature>
<name>A0A3Q1JXG8_ANATE</name>
<reference evidence="3" key="3">
    <citation type="submission" date="2025-09" db="UniProtKB">
        <authorList>
            <consortium name="Ensembl"/>
        </authorList>
    </citation>
    <scope>IDENTIFICATION</scope>
</reference>
<keyword evidence="1" id="KW-0175">Coiled coil</keyword>
<evidence type="ECO:0000256" key="1">
    <source>
        <dbReference type="SAM" id="Coils"/>
    </source>
</evidence>
<evidence type="ECO:0008006" key="5">
    <source>
        <dbReference type="Google" id="ProtNLM"/>
    </source>
</evidence>
<feature type="coiled-coil region" evidence="1">
    <location>
        <begin position="147"/>
        <end position="174"/>
    </location>
</feature>
<proteinExistence type="predicted"/>
<keyword evidence="4" id="KW-1185">Reference proteome</keyword>
<feature type="compositionally biased region" description="Basic and acidic residues" evidence="2">
    <location>
        <begin position="278"/>
        <end position="302"/>
    </location>
</feature>
<sequence>MSQQRIHHDNVTSMTPYRVRDFCLFAFAFITFVFSQDDRGSKLRGCGDSAVSKGTTDSGVVMEKEIPMLPGAVPRKLPPLSSEWVREKQISINSQERQKSSEILEELLNQGIIPVGQTKEKSSGAGEAYSIMLNDTEVVRRRPPARLESLKAKKEQMLTSREDIEEKIRLAEERRKVQFVCRCVCVQHFCSSSLSPSYSLSFLSPTHFSAPFTFSQLREDELKMRLRAKSARVRVRVRAPISRTEEDEDSPVEPLESALSSDLLQNASIAAEVEDFMREAGGDGKENKKEISKAGETEDTEKVGVSGNDRGEGAEKISENSSGEEEERLNEAELESDSNFQHTEEETF</sequence>
<dbReference type="Proteomes" id="UP000265040">
    <property type="component" value="Chromosome 11"/>
</dbReference>
<dbReference type="STRING" id="64144.ENSATEP00000020346"/>
<dbReference type="Ensembl" id="ENSATET00000020696.2">
    <property type="protein sequence ID" value="ENSATEP00000020346.2"/>
    <property type="gene ID" value="ENSATEG00000014186.2"/>
</dbReference>
<reference evidence="3" key="1">
    <citation type="submission" date="2021-04" db="EMBL/GenBank/DDBJ databases">
        <authorList>
            <consortium name="Wellcome Sanger Institute Data Sharing"/>
        </authorList>
    </citation>
    <scope>NUCLEOTIDE SEQUENCE [LARGE SCALE GENOMIC DNA]</scope>
</reference>
<evidence type="ECO:0000313" key="3">
    <source>
        <dbReference type="Ensembl" id="ENSATEP00000020346.2"/>
    </source>
</evidence>
<feature type="compositionally biased region" description="Acidic residues" evidence="2">
    <location>
        <begin position="322"/>
        <end position="336"/>
    </location>
</feature>
<dbReference type="OrthoDB" id="9940536at2759"/>
<feature type="compositionally biased region" description="Basic and acidic residues" evidence="2">
    <location>
        <begin position="309"/>
        <end position="318"/>
    </location>
</feature>
<evidence type="ECO:0000313" key="4">
    <source>
        <dbReference type="Proteomes" id="UP000265040"/>
    </source>
</evidence>
<evidence type="ECO:0000256" key="2">
    <source>
        <dbReference type="SAM" id="MobiDB-lite"/>
    </source>
</evidence>
<protein>
    <recommendedName>
        <fullName evidence="5">Stathmin domain containing 1</fullName>
    </recommendedName>
</protein>
<reference evidence="3" key="2">
    <citation type="submission" date="2025-08" db="UniProtKB">
        <authorList>
            <consortium name="Ensembl"/>
        </authorList>
    </citation>
    <scope>IDENTIFICATION</scope>
</reference>
<accession>A0A3Q1JXG8</accession>
<dbReference type="AlphaFoldDB" id="A0A3Q1JXG8"/>
<organism evidence="3 4">
    <name type="scientific">Anabas testudineus</name>
    <name type="common">Climbing perch</name>
    <name type="synonym">Anthias testudineus</name>
    <dbReference type="NCBI Taxonomy" id="64144"/>
    <lineage>
        <taxon>Eukaryota</taxon>
        <taxon>Metazoa</taxon>
        <taxon>Chordata</taxon>
        <taxon>Craniata</taxon>
        <taxon>Vertebrata</taxon>
        <taxon>Euteleostomi</taxon>
        <taxon>Actinopterygii</taxon>
        <taxon>Neopterygii</taxon>
        <taxon>Teleostei</taxon>
        <taxon>Neoteleostei</taxon>
        <taxon>Acanthomorphata</taxon>
        <taxon>Anabantaria</taxon>
        <taxon>Anabantiformes</taxon>
        <taxon>Anabantoidei</taxon>
        <taxon>Anabantidae</taxon>
        <taxon>Anabas</taxon>
    </lineage>
</organism>
<dbReference type="InParanoid" id="A0A3Q1JXG8"/>
<dbReference type="GeneTree" id="ENSGT00940000173140"/>